<protein>
    <submittedName>
        <fullName evidence="1">CPK1 protein</fullName>
    </submittedName>
</protein>
<gene>
    <name evidence="1" type="primary">CPK1</name>
    <name evidence="1" type="ORF">SNEC2469_LOCUS11420</name>
</gene>
<keyword evidence="2" id="KW-1185">Reference proteome</keyword>
<dbReference type="EMBL" id="CAJNJA010018129">
    <property type="protein sequence ID" value="CAE7415823.1"/>
    <property type="molecule type" value="Genomic_DNA"/>
</dbReference>
<comment type="caution">
    <text evidence="1">The sequence shown here is derived from an EMBL/GenBank/DDBJ whole genome shotgun (WGS) entry which is preliminary data.</text>
</comment>
<organism evidence="1 2">
    <name type="scientific">Symbiodinium necroappetens</name>
    <dbReference type="NCBI Taxonomy" id="1628268"/>
    <lineage>
        <taxon>Eukaryota</taxon>
        <taxon>Sar</taxon>
        <taxon>Alveolata</taxon>
        <taxon>Dinophyceae</taxon>
        <taxon>Suessiales</taxon>
        <taxon>Symbiodiniaceae</taxon>
        <taxon>Symbiodinium</taxon>
    </lineage>
</organism>
<accession>A0A812R262</accession>
<name>A0A812R262_9DINO</name>
<dbReference type="Proteomes" id="UP000601435">
    <property type="component" value="Unassembled WGS sequence"/>
</dbReference>
<proteinExistence type="predicted"/>
<evidence type="ECO:0000313" key="2">
    <source>
        <dbReference type="Proteomes" id="UP000601435"/>
    </source>
</evidence>
<dbReference type="AlphaFoldDB" id="A0A812R262"/>
<sequence length="356" mass="40607">MEDFCRDRLQLRNFVHPDKEVHPGHCILEVNGFRGTPEELKAACRVEGELRIRLRRNEDQVGQWWPGPLPASDPPAKVETLSRPARRTDKRIVQLPESSWMCIGWFLYTNELLGKVATLSSSFAALLGDERSWQTLALREGTGAATEKLLKLMLVEEQELWNWPLCQVRVVDLDLACTNPKATSHLWTLTLRKLDLEENLCSLRLRNIPVAMKPSEAELSDWDRELIRLVNPVHPKFPAGSCTNFLITGELGELRRRYKDFGSFGIKPVRDHAGIACRAIDVSAQRGLAETVWSKPKYKDLSQQAAHLVEHELGQLRELPPSNILVTDNFDNWAERMAKTYKRILISMPEQPVAFS</sequence>
<evidence type="ECO:0000313" key="1">
    <source>
        <dbReference type="EMBL" id="CAE7415823.1"/>
    </source>
</evidence>
<dbReference type="OrthoDB" id="412380at2759"/>
<reference evidence="1" key="1">
    <citation type="submission" date="2021-02" db="EMBL/GenBank/DDBJ databases">
        <authorList>
            <person name="Dougan E. K."/>
            <person name="Rhodes N."/>
            <person name="Thang M."/>
            <person name="Chan C."/>
        </authorList>
    </citation>
    <scope>NUCLEOTIDE SEQUENCE</scope>
</reference>